<evidence type="ECO:0000256" key="6">
    <source>
        <dbReference type="ARBA" id="ARBA00017157"/>
    </source>
</evidence>
<dbReference type="InterPro" id="IPR013083">
    <property type="entry name" value="Znf_RING/FYVE/PHD"/>
</dbReference>
<name>A0A1E7EP26_9STRA</name>
<feature type="domain" description="RING-type" evidence="16">
    <location>
        <begin position="2042"/>
        <end position="2089"/>
    </location>
</feature>
<dbReference type="GO" id="GO:0005829">
    <property type="term" value="C:cytosol"/>
    <property type="evidence" value="ECO:0007669"/>
    <property type="project" value="UniProtKB-SubCell"/>
</dbReference>
<feature type="region of interest" description="Disordered" evidence="15">
    <location>
        <begin position="264"/>
        <end position="292"/>
    </location>
</feature>
<sequence>MGNGEKRKGRLNKTGTTGSGGGGVSSSSDTSFIGFGAFAATATTTTTTSSSPLSSLPGVTTTTSTTSNSATNNFLSPVYIGNDAILSVLFPKIGQKRDSKTKSTALNDLKDFLKNSDRNKKIKAEALSHFLYLYKTKLAYDNSSKVRAVCIQICTVVSKVIPKAWNNLVVNVSNVSSVGASENDNVEILGMIICAIADPSLDVRTASIAFITEASSKEEKEEEIQLQKQASAYNNGIWRYSKRILSYNTSVDMYQDLFQKKSIGGNSKSGNSNGGNGGGSKPPIKLSLSEDQKEELEERYERIVGTTMEGLRLYLLRLSESSSESSSVSKSKYESQSDDDDSGTGSGSGIIMNTINPVSVKYLWKTFGSHKAALRRQTYTLLSTVCSMTTSSNSSTSSSSLLLPNKHQLIDCDKMCKLLTQSINSEKESINIGILLKTLLAFLISFYKTKEEKSQIMMKYFYKPLSKLFKKGGYNASPALLWTPTILPLVALLPSDSCSAVDGEIPPRIDLLTNVWEGKNYGVVSVVDNYEIIRAVAETSAFLLAAKDVEDNDQDNENDPGIKISNEFDTIVALCWMNSLRSYLSFGSSTSSSIKPAIKKAHNELGKTLGQGWVQLDRASSNSTSKIYDIRDWFWNDELSNVIGQDQDKGGKGNTNINSNNNLTILLQEVIHCYSQQIIRSSSSSSSSSTTSTNATATATVTTTLWQQQQQQPKQPRLFTTLSSSSGDNNWMDKDLAVLDVILLHHLSLQLPAVVVVIEDNNNDNIEEEATTSDGEDDQSLFQKWWNLILRELLSAQPDLEILINCIGYLYNNNNNKSGSGSGSKGRAVSALSLLSSSDLDSNPDDITATTSFSDFCIDVARNAIAVHAATTTTTSSGNSHIHNDDDDDDNYHKSSQFLQACVGISDIINNDDEPLIEQSVINEWINCACVHSEVPASAADGGGGDTVAKKINNANNNDNPVLDTLVVMILRGNKLLEQHEQRQRVLLQSWRQGGRLWDENIIPWLLHNNANERYSLIYSASIESKKNISVLLSLSSSSSLSTPDDNHNSIVEIASIWTDCAHRLLQLCRNDDDDNDVDSVYDGPLLPLPSLSIIGLGDISLWEGGEEYKQQQQQQRDDSLCFCLLQLIRRMDSVSNRRWELFVNSSASPETMVGENDNDNDCYTLNLFVTVLINLSNGKSNNNLSHTDAALVVLESDLARRRQDMSAILLDDILFTRNFDNKLKLDTITCCISNLSSRLTKSKGKKICQSVAVLSQLIQARFVKSLRPSFTSTTATGVTTMTTATSKGLDPSDVQVGDKIWYITDGNKPTIQESCVIVKIHKDLPQEVYFTIRMNRNGIEQERQTLGERLRIVRSPSPTVVTDNDDAATKMTSTITLDDKHNDEKLTVAVDEICDDERKEREHITEQIIAKLIKPIIDDDLMDSCYYELYNIVITQCGLLENRRGIGSLHYFVVQQLMKLQQTLLTTLSSAADADADTAKDTTNNTTIVVAPALWRVAYALGFGMNVPASMWAIQLVGIDSAASDSIRALLAYEDYNDGEGDGTTTTKDIDCAMTAWLSVCTPACIEDHQLRNQSFSLLFQLAGRLFDQNEDDVVISKDEVESDGFASNHYIALRAIEVGQAESHKFKQGLSILQDSETEAVTELIKAFSTQWKSSNTKELNSSDTAFTWNTLPVFHYIMKNTLRERPNLMAIASRQCMDALATCLYDPQKQYYAMMILQTFAEAGRPLFHVGDSHDNNDDDLINTKTLERIDIWSQDLLQDEADELEDDIASVARWVCKDLMNDMESWQDDDDAVDDNIVCGRMLSWLSILSLADAATVKDSANRLAFTSYVSKCEAIDSMLNLAMIYCNIGSDRKVKMDIVIPMESILLQDHNVSSSSGTSFSLSKLASRVIYRSVEVFPTLSKNWWDSSCPTYLTQIVREFVETQVSPDILQHAVKSIKNTTAFGEMKTSGSSVSREVTATYVQDDFTLSVIIKLPLCFPFRRAEVDCSKTLGVPESRWKRWSLQITQMLNNQGGTLKDALLLWKENVDKEFEGIEPCPVCYSVLHVKSHKLPNMECKTCHNHFHSDCLFEWFKSSGKSACVICQQPWSGTRI</sequence>
<dbReference type="Pfam" id="PF22958">
    <property type="entry name" value="Ltn1_1st"/>
    <property type="match status" value="1"/>
</dbReference>
<keyword evidence="9" id="KW-0479">Metal-binding</keyword>
<dbReference type="GO" id="GO:0008270">
    <property type="term" value="F:zinc ion binding"/>
    <property type="evidence" value="ECO:0007669"/>
    <property type="project" value="UniProtKB-KW"/>
</dbReference>
<keyword evidence="11 14" id="KW-0863">Zinc-finger</keyword>
<comment type="subcellular location">
    <subcellularLocation>
        <location evidence="2">Cytoplasm</location>
        <location evidence="2">Cytosol</location>
    </subcellularLocation>
</comment>
<feature type="region of interest" description="Disordered" evidence="15">
    <location>
        <begin position="1"/>
        <end position="25"/>
    </location>
</feature>
<dbReference type="CDD" id="cd16491">
    <property type="entry name" value="RING-CH-C4HC3_LTN1"/>
    <property type="match status" value="1"/>
</dbReference>
<dbReference type="Pfam" id="PF22999">
    <property type="entry name" value="LTN1_E3_ligase_6th"/>
    <property type="match status" value="1"/>
</dbReference>
<dbReference type="GO" id="GO:0072344">
    <property type="term" value="P:rescue of stalled ribosome"/>
    <property type="evidence" value="ECO:0007669"/>
    <property type="project" value="TreeGrafter"/>
</dbReference>
<dbReference type="Pfam" id="PF23009">
    <property type="entry name" value="UBC_like"/>
    <property type="match status" value="1"/>
</dbReference>
<dbReference type="FunFam" id="3.30.40.10:FF:000038">
    <property type="entry name" value="E3 ubiquitin-protein ligase listerin"/>
    <property type="match status" value="1"/>
</dbReference>
<evidence type="ECO:0000256" key="3">
    <source>
        <dbReference type="ARBA" id="ARBA00004906"/>
    </source>
</evidence>
<comment type="similarity">
    <text evidence="4">Belongs to the LTN1 family.</text>
</comment>
<proteinExistence type="inferred from homology"/>
<dbReference type="Proteomes" id="UP000095751">
    <property type="component" value="Unassembled WGS sequence"/>
</dbReference>
<dbReference type="InParanoid" id="A0A1E7EP26"/>
<dbReference type="InterPro" id="IPR054476">
    <property type="entry name" value="Ltn1_N"/>
</dbReference>
<dbReference type="EC" id="2.3.2.27" evidence="5"/>
<evidence type="ECO:0000256" key="15">
    <source>
        <dbReference type="SAM" id="MobiDB-lite"/>
    </source>
</evidence>
<feature type="region of interest" description="Disordered" evidence="15">
    <location>
        <begin position="46"/>
        <end position="67"/>
    </location>
</feature>
<evidence type="ECO:0000256" key="7">
    <source>
        <dbReference type="ARBA" id="ARBA00022490"/>
    </source>
</evidence>
<dbReference type="GO" id="GO:0016874">
    <property type="term" value="F:ligase activity"/>
    <property type="evidence" value="ECO:0007669"/>
    <property type="project" value="UniProtKB-KW"/>
</dbReference>
<reference evidence="17 18" key="1">
    <citation type="submission" date="2016-09" db="EMBL/GenBank/DDBJ databases">
        <title>Extensive genetic diversity and differential bi-allelic expression allows diatom success in the polar Southern Ocean.</title>
        <authorList>
            <consortium name="DOE Joint Genome Institute"/>
            <person name="Mock T."/>
            <person name="Otillar R.P."/>
            <person name="Strauss J."/>
            <person name="Dupont C."/>
            <person name="Frickenhaus S."/>
            <person name="Maumus F."/>
            <person name="Mcmullan M."/>
            <person name="Sanges R."/>
            <person name="Schmutz J."/>
            <person name="Toseland A."/>
            <person name="Valas R."/>
            <person name="Veluchamy A."/>
            <person name="Ward B.J."/>
            <person name="Allen A."/>
            <person name="Barry K."/>
            <person name="Falciatore A."/>
            <person name="Ferrante M."/>
            <person name="Fortunato A.E."/>
            <person name="Gloeckner G."/>
            <person name="Gruber A."/>
            <person name="Hipkin R."/>
            <person name="Janech M."/>
            <person name="Kroth P."/>
            <person name="Leese F."/>
            <person name="Lindquist E."/>
            <person name="Lyon B.R."/>
            <person name="Martin J."/>
            <person name="Mayer C."/>
            <person name="Parker M."/>
            <person name="Quesneville H."/>
            <person name="Raymond J."/>
            <person name="Uhlig C."/>
            <person name="Valentin K.U."/>
            <person name="Worden A.Z."/>
            <person name="Armbrust E.V."/>
            <person name="Bowler C."/>
            <person name="Green B."/>
            <person name="Moulton V."/>
            <person name="Van Oosterhout C."/>
            <person name="Grigoriev I."/>
        </authorList>
    </citation>
    <scope>NUCLEOTIDE SEQUENCE [LARGE SCALE GENOMIC DNA]</scope>
    <source>
        <strain evidence="17 18">CCMP1102</strain>
    </source>
</reference>
<keyword evidence="7" id="KW-0963">Cytoplasm</keyword>
<evidence type="ECO:0000256" key="2">
    <source>
        <dbReference type="ARBA" id="ARBA00004514"/>
    </source>
</evidence>
<evidence type="ECO:0000259" key="16">
    <source>
        <dbReference type="PROSITE" id="PS50089"/>
    </source>
</evidence>
<feature type="region of interest" description="Disordered" evidence="15">
    <location>
        <begin position="326"/>
        <end position="348"/>
    </location>
</feature>
<evidence type="ECO:0000256" key="10">
    <source>
        <dbReference type="ARBA" id="ARBA00022737"/>
    </source>
</evidence>
<comment type="catalytic activity">
    <reaction evidence="1">
        <text>S-ubiquitinyl-[E2 ubiquitin-conjugating enzyme]-L-cysteine + [acceptor protein]-L-lysine = [E2 ubiquitin-conjugating enzyme]-L-cysteine + N(6)-ubiquitinyl-[acceptor protein]-L-lysine.</text>
        <dbReference type="EC" id="2.3.2.27"/>
    </reaction>
</comment>
<evidence type="ECO:0000256" key="4">
    <source>
        <dbReference type="ARBA" id="ARBA00007997"/>
    </source>
</evidence>
<evidence type="ECO:0000256" key="13">
    <source>
        <dbReference type="ARBA" id="ARBA00022833"/>
    </source>
</evidence>
<dbReference type="GO" id="GO:1990112">
    <property type="term" value="C:RQC complex"/>
    <property type="evidence" value="ECO:0007669"/>
    <property type="project" value="InterPro"/>
</dbReference>
<accession>A0A1E7EP26</accession>
<dbReference type="InterPro" id="IPR054477">
    <property type="entry name" value="LTN1_E3_ligase_6th"/>
</dbReference>
<keyword evidence="13" id="KW-0862">Zinc</keyword>
<evidence type="ECO:0000313" key="18">
    <source>
        <dbReference type="Proteomes" id="UP000095751"/>
    </source>
</evidence>
<dbReference type="InterPro" id="IPR001841">
    <property type="entry name" value="Znf_RING"/>
</dbReference>
<evidence type="ECO:0000256" key="9">
    <source>
        <dbReference type="ARBA" id="ARBA00022723"/>
    </source>
</evidence>
<dbReference type="GO" id="GO:0016567">
    <property type="term" value="P:protein ubiquitination"/>
    <property type="evidence" value="ECO:0007669"/>
    <property type="project" value="UniProtKB-UniPathway"/>
</dbReference>
<keyword evidence="12" id="KW-0833">Ubl conjugation pathway</keyword>
<keyword evidence="17" id="KW-0436">Ligase</keyword>
<evidence type="ECO:0000256" key="5">
    <source>
        <dbReference type="ARBA" id="ARBA00012483"/>
    </source>
</evidence>
<dbReference type="InterPro" id="IPR054478">
    <property type="entry name" value="LTN1_UBC"/>
</dbReference>
<dbReference type="PROSITE" id="PS50089">
    <property type="entry name" value="ZF_RING_2"/>
    <property type="match status" value="1"/>
</dbReference>
<dbReference type="InterPro" id="IPR039795">
    <property type="entry name" value="LTN1/Rkr1"/>
</dbReference>
<dbReference type="GO" id="GO:1990116">
    <property type="term" value="P:ribosome-associated ubiquitin-dependent protein catabolic process"/>
    <property type="evidence" value="ECO:0007669"/>
    <property type="project" value="InterPro"/>
</dbReference>
<evidence type="ECO:0000256" key="1">
    <source>
        <dbReference type="ARBA" id="ARBA00000900"/>
    </source>
</evidence>
<comment type="pathway">
    <text evidence="3">Protein modification; protein ubiquitination.</text>
</comment>
<dbReference type="KEGG" id="fcy:FRACYDRAFT_264832"/>
<dbReference type="OrthoDB" id="6108at2759"/>
<dbReference type="PANTHER" id="PTHR12389:SF0">
    <property type="entry name" value="E3 UBIQUITIN-PROTEIN LIGASE LISTERIN"/>
    <property type="match status" value="1"/>
</dbReference>
<keyword evidence="10" id="KW-0677">Repeat</keyword>
<dbReference type="PANTHER" id="PTHR12389">
    <property type="entry name" value="ZINC FINGER PROTEIN 294"/>
    <property type="match status" value="1"/>
</dbReference>
<dbReference type="InterPro" id="IPR039804">
    <property type="entry name" value="RING-CH-C4HC3_LTN1"/>
</dbReference>
<dbReference type="SUPFAM" id="SSF57850">
    <property type="entry name" value="RING/U-box"/>
    <property type="match status" value="1"/>
</dbReference>
<organism evidence="17 18">
    <name type="scientific">Fragilariopsis cylindrus CCMP1102</name>
    <dbReference type="NCBI Taxonomy" id="635003"/>
    <lineage>
        <taxon>Eukaryota</taxon>
        <taxon>Sar</taxon>
        <taxon>Stramenopiles</taxon>
        <taxon>Ochrophyta</taxon>
        <taxon>Bacillariophyta</taxon>
        <taxon>Bacillariophyceae</taxon>
        <taxon>Bacillariophycidae</taxon>
        <taxon>Bacillariales</taxon>
        <taxon>Bacillariaceae</taxon>
        <taxon>Fragilariopsis</taxon>
    </lineage>
</organism>
<keyword evidence="18" id="KW-1185">Reference proteome</keyword>
<dbReference type="EMBL" id="KV784384">
    <property type="protein sequence ID" value="OEU07719.1"/>
    <property type="molecule type" value="Genomic_DNA"/>
</dbReference>
<dbReference type="GO" id="GO:0061630">
    <property type="term" value="F:ubiquitin protein ligase activity"/>
    <property type="evidence" value="ECO:0007669"/>
    <property type="project" value="UniProtKB-EC"/>
</dbReference>
<evidence type="ECO:0000256" key="11">
    <source>
        <dbReference type="ARBA" id="ARBA00022771"/>
    </source>
</evidence>
<dbReference type="UniPathway" id="UPA00143"/>
<protein>
    <recommendedName>
        <fullName evidence="6">E3 ubiquitin-protein ligase listerin</fullName>
        <ecNumber evidence="5">2.3.2.27</ecNumber>
    </recommendedName>
</protein>
<dbReference type="Gene3D" id="3.30.40.10">
    <property type="entry name" value="Zinc/RING finger domain, C3HC4 (zinc finger)"/>
    <property type="match status" value="1"/>
</dbReference>
<evidence type="ECO:0000256" key="12">
    <source>
        <dbReference type="ARBA" id="ARBA00022786"/>
    </source>
</evidence>
<dbReference type="GO" id="GO:0043023">
    <property type="term" value="F:ribosomal large subunit binding"/>
    <property type="evidence" value="ECO:0007669"/>
    <property type="project" value="TreeGrafter"/>
</dbReference>
<evidence type="ECO:0000256" key="14">
    <source>
        <dbReference type="PROSITE-ProRule" id="PRU00175"/>
    </source>
</evidence>
<gene>
    <name evidence="17" type="primary">UBC1_1</name>
    <name evidence="17" type="ORF">FRACYDRAFT_264832</name>
</gene>
<evidence type="ECO:0000313" key="17">
    <source>
        <dbReference type="EMBL" id="OEU07719.1"/>
    </source>
</evidence>
<keyword evidence="8" id="KW-0808">Transferase</keyword>
<evidence type="ECO:0000256" key="8">
    <source>
        <dbReference type="ARBA" id="ARBA00022679"/>
    </source>
</evidence>